<keyword evidence="2 8" id="KW-0813">Transport</keyword>
<gene>
    <name evidence="12" type="ORF">NAPIS_ORF01111</name>
    <name evidence="11" type="ORF">NAPIS_ORF01131</name>
</gene>
<dbReference type="VEuPathDB" id="MicrosporidiaDB:NAPIS_ORF01131"/>
<keyword evidence="8" id="KW-0472">Membrane</keyword>
<keyword evidence="4 8" id="KW-0931">ER-Golgi transport</keyword>
<evidence type="ECO:0000256" key="1">
    <source>
        <dbReference type="ARBA" id="ARBA00010516"/>
    </source>
</evidence>
<keyword evidence="3 8" id="KW-0963">Cytoplasm</keyword>
<comment type="similarity">
    <text evidence="1 8">Belongs to the adaptor complexes medium subunit family. Delta-COP subfamily.</text>
</comment>
<comment type="subcellular location">
    <subcellularLocation>
        <location evidence="8 9">Cytoplasm</location>
    </subcellularLocation>
    <subcellularLocation>
        <location evidence="8 9">Cytoplasmic vesicle</location>
        <location evidence="8 9">COPI-coated vesicle membrane</location>
        <topology evidence="8 9">Peripheral membrane protein</topology>
        <orientation evidence="8 9">Cytoplasmic side</orientation>
    </subcellularLocation>
    <subcellularLocation>
        <location evidence="8 9">Golgi apparatus membrane</location>
        <topology evidence="8 9">Peripheral membrane protein</topology>
        <orientation evidence="8 9">Cytoplasmic side</orientation>
    </subcellularLocation>
</comment>
<dbReference type="CDD" id="cd09254">
    <property type="entry name" value="AP_delta-COPI_MHD"/>
    <property type="match status" value="1"/>
</dbReference>
<dbReference type="VEuPathDB" id="MicrosporidiaDB:NAPIS_ORF01111"/>
<evidence type="ECO:0000256" key="6">
    <source>
        <dbReference type="ARBA" id="ARBA00023034"/>
    </source>
</evidence>
<dbReference type="Proteomes" id="UP000053780">
    <property type="component" value="Unassembled WGS sequence"/>
</dbReference>
<protein>
    <recommendedName>
        <fullName evidence="8">Coatomer subunit delta</fullName>
    </recommendedName>
</protein>
<dbReference type="PROSITE" id="PS51072">
    <property type="entry name" value="MHD"/>
    <property type="match status" value="1"/>
</dbReference>
<sequence>MIIGTFIKNTFNNKVVARFQDPLYADKIEFLIQDFLNTVLSKDGVLCKQLYKYIYNNINDTFYVLITTLDYSEMKARKFINFLVTNSTSDPIDQLVTIDNMLFENLVIYPNLYLIKKMESQEEKIHNLMMKNKEKELLKKQKALKNEFKSGKESRLFLDTSVKVSNIPNTNDLQRKVLVTEKKKRFETSKLPVFICLKEKVKYEIDMENNILNSELNGEMSINIKDEIYKNIEIYIDGDIQKCKFSPKLDKQSSLKGLIRSDKDFSLNKNIALMKWKNSNVKQLPISFSFWPSEVKLNVYQICFEYLAEEDIENLVIHIPKNKISNLVIEGVVETNELVEWNVGSISQGDSDTLEFTCRCEDVNDIFPIDVYFISNRIYSNIDVLKVINDSETIKNCEIKKVLETENFKIKSQ</sequence>
<evidence type="ECO:0000256" key="2">
    <source>
        <dbReference type="ARBA" id="ARBA00022448"/>
    </source>
</evidence>
<dbReference type="AlphaFoldDB" id="T0L9X7"/>
<dbReference type="EMBL" id="KE647154">
    <property type="protein sequence ID" value="EQB61299.1"/>
    <property type="molecule type" value="Genomic_DNA"/>
</dbReference>
<reference evidence="11 13" key="2">
    <citation type="journal article" date="2013" name="BMC Genomics">
        <title>Genome sequencing and comparative genomics of honey bee microsporidia, Nosema apis reveal novel insights into host-parasite interactions.</title>
        <authorList>
            <person name="Chen Yp."/>
            <person name="Pettis J.S."/>
            <person name="Zhao Y."/>
            <person name="Liu X."/>
            <person name="Tallon L.J."/>
            <person name="Sadzewicz L.D."/>
            <person name="Li R."/>
            <person name="Zheng H."/>
            <person name="Huang S."/>
            <person name="Zhang X."/>
            <person name="Hamilton M.C."/>
            <person name="Pernal S.F."/>
            <person name="Melathopoulos A.P."/>
            <person name="Yan X."/>
            <person name="Evans J.D."/>
        </authorList>
    </citation>
    <scope>NUCLEOTIDE SEQUENCE [LARGE SCALE GENOMIC DNA]</scope>
    <source>
        <strain evidence="11 13">BRL 01</strain>
    </source>
</reference>
<keyword evidence="6 8" id="KW-0333">Golgi apparatus</keyword>
<evidence type="ECO:0000313" key="12">
    <source>
        <dbReference type="EMBL" id="EQB61299.1"/>
    </source>
</evidence>
<dbReference type="PANTHER" id="PTHR10121">
    <property type="entry name" value="COATOMER SUBUNIT DELTA"/>
    <property type="match status" value="1"/>
</dbReference>
<keyword evidence="5 8" id="KW-0653">Protein transport</keyword>
<dbReference type="GO" id="GO:0006888">
    <property type="term" value="P:endoplasmic reticulum to Golgi vesicle-mediated transport"/>
    <property type="evidence" value="ECO:0007669"/>
    <property type="project" value="TreeGrafter"/>
</dbReference>
<dbReference type="EMBL" id="KE647155">
    <property type="protein sequence ID" value="EQB61294.1"/>
    <property type="molecule type" value="Genomic_DNA"/>
</dbReference>
<comment type="subunit">
    <text evidence="8">Oligomeric complex that consists of at least the alpha, beta, beta', gamma, delta, epsilon and zeta subunits.</text>
</comment>
<keyword evidence="13" id="KW-1185">Reference proteome</keyword>
<dbReference type="GO" id="GO:0006890">
    <property type="term" value="P:retrograde vesicle-mediated transport, Golgi to endoplasmic reticulum"/>
    <property type="evidence" value="ECO:0007669"/>
    <property type="project" value="UniProtKB-UniRule"/>
</dbReference>
<dbReference type="InterPro" id="IPR027059">
    <property type="entry name" value="Coatomer_dsu"/>
</dbReference>
<dbReference type="GO" id="GO:0000139">
    <property type="term" value="C:Golgi membrane"/>
    <property type="evidence" value="ECO:0007669"/>
    <property type="project" value="UniProtKB-SubCell"/>
</dbReference>
<dbReference type="InterPro" id="IPR036168">
    <property type="entry name" value="AP2_Mu_C_sf"/>
</dbReference>
<evidence type="ECO:0000256" key="8">
    <source>
        <dbReference type="RuleBase" id="RU364018"/>
    </source>
</evidence>
<dbReference type="SUPFAM" id="SSF49447">
    <property type="entry name" value="Second domain of Mu2 adaptin subunit (ap50) of ap2 adaptor"/>
    <property type="match status" value="1"/>
</dbReference>
<dbReference type="InterPro" id="IPR028565">
    <property type="entry name" value="MHD"/>
</dbReference>
<dbReference type="PANTHER" id="PTHR10121:SF0">
    <property type="entry name" value="COATOMER SUBUNIT DELTA"/>
    <property type="match status" value="1"/>
</dbReference>
<dbReference type="OrthoDB" id="10266042at2759"/>
<name>T0L9X7_9MICR</name>
<evidence type="ECO:0000256" key="3">
    <source>
        <dbReference type="ARBA" id="ARBA00022490"/>
    </source>
</evidence>
<dbReference type="GO" id="GO:0015031">
    <property type="term" value="P:protein transport"/>
    <property type="evidence" value="ECO:0007669"/>
    <property type="project" value="UniProtKB-KW"/>
</dbReference>
<organism evidence="11 13">
    <name type="scientific">Vairimorpha apis BRL 01</name>
    <dbReference type="NCBI Taxonomy" id="1037528"/>
    <lineage>
        <taxon>Eukaryota</taxon>
        <taxon>Fungi</taxon>
        <taxon>Fungi incertae sedis</taxon>
        <taxon>Microsporidia</taxon>
        <taxon>Nosematidae</taxon>
        <taxon>Vairimorpha</taxon>
    </lineage>
</organism>
<reference evidence="11" key="1">
    <citation type="submission" date="2012-12" db="EMBL/GenBank/DDBJ databases">
        <authorList>
            <person name="Chen Y.P."/>
            <person name="Pettis J.S."/>
            <person name="Zhao Y."/>
            <person name="Liu X."/>
            <person name="Tallon L.J."/>
            <person name="Sadzewicz L.D."/>
            <person name="Li R."/>
            <person name="Zheng H."/>
            <person name="Huang S."/>
            <person name="Zhang X."/>
            <person name="Hamilton M.C."/>
            <person name="Pernal S.F."/>
            <person name="Melathopoulos A.P."/>
            <person name="Yan X."/>
            <person name="Evans J.D."/>
        </authorList>
    </citation>
    <scope>NUCLEOTIDE SEQUENCE</scope>
    <source>
        <strain evidence="11">BRL 01</strain>
    </source>
</reference>
<keyword evidence="7 8" id="KW-0968">Cytoplasmic vesicle</keyword>
<proteinExistence type="inferred from homology"/>
<dbReference type="GO" id="GO:0030126">
    <property type="term" value="C:COPI vesicle coat"/>
    <property type="evidence" value="ECO:0007669"/>
    <property type="project" value="UniProtKB-UniRule"/>
</dbReference>
<feature type="domain" description="MHD" evidence="10">
    <location>
        <begin position="190"/>
        <end position="411"/>
    </location>
</feature>
<evidence type="ECO:0000259" key="10">
    <source>
        <dbReference type="PROSITE" id="PS51072"/>
    </source>
</evidence>
<evidence type="ECO:0000256" key="5">
    <source>
        <dbReference type="ARBA" id="ARBA00022927"/>
    </source>
</evidence>
<accession>T0L9X7</accession>
<comment type="function">
    <text evidence="8">The coatomer is a cytosolic protein complex that binds to dilysine motifs and reversibly associates with Golgi non-clathrin-coated vesicles, which further mediate biosynthetic protein transport from the ER, via the Golgi up to the trans Golgi network. Coatomer complex is required for budding from Golgi membranes, and is essential for the retrograde Golgi-to-ER transport of dilysine-tagged proteins.</text>
</comment>
<evidence type="ECO:0000313" key="13">
    <source>
        <dbReference type="Proteomes" id="UP000053780"/>
    </source>
</evidence>
<evidence type="ECO:0000256" key="4">
    <source>
        <dbReference type="ARBA" id="ARBA00022892"/>
    </source>
</evidence>
<dbReference type="GO" id="GO:0051645">
    <property type="term" value="P:Golgi localization"/>
    <property type="evidence" value="ECO:0007669"/>
    <property type="project" value="TreeGrafter"/>
</dbReference>
<evidence type="ECO:0000256" key="9">
    <source>
        <dbReference type="RuleBase" id="RU366052"/>
    </source>
</evidence>
<evidence type="ECO:0000256" key="7">
    <source>
        <dbReference type="ARBA" id="ARBA00023329"/>
    </source>
</evidence>
<evidence type="ECO:0000313" key="11">
    <source>
        <dbReference type="EMBL" id="EQB61294.1"/>
    </source>
</evidence>
<dbReference type="HOGENOM" id="CLU_667471_0_0_1"/>